<dbReference type="EMBL" id="CP078073">
    <property type="protein sequence ID" value="QXL86764.1"/>
    <property type="molecule type" value="Genomic_DNA"/>
</dbReference>
<evidence type="ECO:0000313" key="3">
    <source>
        <dbReference type="EMBL" id="MBY4894079.1"/>
    </source>
</evidence>
<evidence type="ECO:0000313" key="5">
    <source>
        <dbReference type="Proteomes" id="UP000693972"/>
    </source>
</evidence>
<dbReference type="CDD" id="cd17470">
    <property type="entry name" value="T3SS_Flik_C"/>
    <property type="match status" value="1"/>
</dbReference>
<name>A0A975TU28_9RHOB</name>
<protein>
    <submittedName>
        <fullName evidence="4">Flagellar hook-length control protein FliK</fullName>
    </submittedName>
</protein>
<reference evidence="4 5" key="1">
    <citation type="submission" date="2021-07" db="EMBL/GenBank/DDBJ databases">
        <title>Karlodiniumbacter phycospheric gen. nov., sp. nov., a phycosphere bacterium isolated from karlodinium veneficum.</title>
        <authorList>
            <person name="Peng Y."/>
            <person name="Jiang L."/>
            <person name="Lee J."/>
        </authorList>
    </citation>
    <scope>NUCLEOTIDE SEQUENCE</scope>
    <source>
        <strain evidence="4 5">N5</strain>
    </source>
</reference>
<dbReference type="Pfam" id="PF02120">
    <property type="entry name" value="Flg_hook"/>
    <property type="match status" value="1"/>
</dbReference>
<dbReference type="InterPro" id="IPR021136">
    <property type="entry name" value="Flagellar_hook_control-like_C"/>
</dbReference>
<feature type="region of interest" description="Disordered" evidence="1">
    <location>
        <begin position="245"/>
        <end position="292"/>
    </location>
</feature>
<dbReference type="AlphaFoldDB" id="A0A975TU28"/>
<feature type="region of interest" description="Disordered" evidence="1">
    <location>
        <begin position="1"/>
        <end position="89"/>
    </location>
</feature>
<feature type="compositionally biased region" description="Basic and acidic residues" evidence="1">
    <location>
        <begin position="246"/>
        <end position="264"/>
    </location>
</feature>
<evidence type="ECO:0000313" key="4">
    <source>
        <dbReference type="EMBL" id="QXL86764.1"/>
    </source>
</evidence>
<evidence type="ECO:0000259" key="2">
    <source>
        <dbReference type="Pfam" id="PF02120"/>
    </source>
</evidence>
<proteinExistence type="predicted"/>
<organism evidence="4">
    <name type="scientific">Gymnodinialimonas phycosphaerae</name>
    <dbReference type="NCBI Taxonomy" id="2841589"/>
    <lineage>
        <taxon>Bacteria</taxon>
        <taxon>Pseudomonadati</taxon>
        <taxon>Pseudomonadota</taxon>
        <taxon>Alphaproteobacteria</taxon>
        <taxon>Rhodobacterales</taxon>
        <taxon>Paracoccaceae</taxon>
        <taxon>Gymnodinialimonas</taxon>
    </lineage>
</organism>
<feature type="domain" description="Flagellar hook-length control protein-like C-terminal" evidence="2">
    <location>
        <begin position="183"/>
        <end position="252"/>
    </location>
</feature>
<accession>A0A975TU28</accession>
<dbReference type="Gene3D" id="3.30.750.140">
    <property type="match status" value="1"/>
</dbReference>
<evidence type="ECO:0000256" key="1">
    <source>
        <dbReference type="SAM" id="MobiDB-lite"/>
    </source>
</evidence>
<gene>
    <name evidence="3" type="ORF">KUL25_15070</name>
    <name evidence="4" type="ORF">KUL25_15075</name>
</gene>
<keyword evidence="4" id="KW-0969">Cilium</keyword>
<sequence length="292" mass="30442">MPLQSTASPANPPGARGQTLLDAHPKAGAEQSDVPPFRPQTQVPDMRAPGTAMTPQSPEPAPSPRHTRDAAQDAPSPREGQPVRIGGWTIAPASQPAPVIAAPPPTTAPPLATTITNGLDAINDTLPDLDFALQTPSSVLSTTALTPSTSVLSHAPSATAQTIAQQIAAALTNRASDNTDAPLELALDPPELGRVRMQITDVAGAMTLVIQAERPETADLMRRHLELLAQEFAQAGLDAPSVQIRQEGDNHNSGTAHRDAHDGPSNRVVDPDIEGTHPLPQRTAAGGLDLRL</sequence>
<dbReference type="RefSeq" id="WP_257893695.1">
    <property type="nucleotide sequence ID" value="NZ_JAIMBW010000001.1"/>
</dbReference>
<keyword evidence="5" id="KW-1185">Reference proteome</keyword>
<keyword evidence="4" id="KW-0282">Flagellum</keyword>
<dbReference type="InterPro" id="IPR038610">
    <property type="entry name" value="FliK-like_C_sf"/>
</dbReference>
<keyword evidence="4" id="KW-0966">Cell projection</keyword>
<dbReference type="Proteomes" id="UP000693972">
    <property type="component" value="Unassembled WGS sequence"/>
</dbReference>
<dbReference type="EMBL" id="JAIMBW010000001">
    <property type="protein sequence ID" value="MBY4894079.1"/>
    <property type="molecule type" value="Genomic_DNA"/>
</dbReference>